<protein>
    <submittedName>
        <fullName evidence="13">Polyketide synthase</fullName>
    </submittedName>
</protein>
<keyword evidence="1" id="KW-0596">Phosphopantetheine</keyword>
<dbReference type="GO" id="GO:0004315">
    <property type="term" value="F:3-oxoacyl-[acyl-carrier-protein] synthase activity"/>
    <property type="evidence" value="ECO:0007669"/>
    <property type="project" value="InterPro"/>
</dbReference>
<dbReference type="InterPro" id="IPR020806">
    <property type="entry name" value="PKS_PP-bd"/>
</dbReference>
<dbReference type="SUPFAM" id="SSF53335">
    <property type="entry name" value="S-adenosyl-L-methionine-dependent methyltransferases"/>
    <property type="match status" value="1"/>
</dbReference>
<dbReference type="InterPro" id="IPR049552">
    <property type="entry name" value="PKS_DH_N"/>
</dbReference>
<dbReference type="SUPFAM" id="SSF55048">
    <property type="entry name" value="Probable ACP-binding domain of malonyl-CoA ACP transacylase"/>
    <property type="match status" value="1"/>
</dbReference>
<dbReference type="SMART" id="SM00826">
    <property type="entry name" value="PKS_DH"/>
    <property type="match status" value="1"/>
</dbReference>
<dbReference type="InterPro" id="IPR036736">
    <property type="entry name" value="ACP-like_sf"/>
</dbReference>
<dbReference type="GO" id="GO:0004312">
    <property type="term" value="F:fatty acid synthase activity"/>
    <property type="evidence" value="ECO:0007669"/>
    <property type="project" value="TreeGrafter"/>
</dbReference>
<feature type="region of interest" description="Disordered" evidence="9">
    <location>
        <begin position="1"/>
        <end position="21"/>
    </location>
</feature>
<evidence type="ECO:0000256" key="9">
    <source>
        <dbReference type="SAM" id="MobiDB-lite"/>
    </source>
</evidence>
<dbReference type="SUPFAM" id="SSF47336">
    <property type="entry name" value="ACP-like"/>
    <property type="match status" value="1"/>
</dbReference>
<evidence type="ECO:0000256" key="1">
    <source>
        <dbReference type="ARBA" id="ARBA00022450"/>
    </source>
</evidence>
<dbReference type="InterPro" id="IPR049900">
    <property type="entry name" value="PKS_mFAS_DH"/>
</dbReference>
<feature type="region of interest" description="N-terminal hotdog fold" evidence="8">
    <location>
        <begin position="916"/>
        <end position="1040"/>
    </location>
</feature>
<dbReference type="CDD" id="cd08955">
    <property type="entry name" value="KR_2_FAS_SDR_x"/>
    <property type="match status" value="1"/>
</dbReference>
<proteinExistence type="predicted"/>
<dbReference type="SMART" id="SM00823">
    <property type="entry name" value="PKS_PP"/>
    <property type="match status" value="1"/>
</dbReference>
<dbReference type="Gene3D" id="3.40.366.10">
    <property type="entry name" value="Malonyl-Coenzyme A Acyl Carrier Protein, domain 2"/>
    <property type="match status" value="1"/>
</dbReference>
<feature type="region of interest" description="Disordered" evidence="9">
    <location>
        <begin position="2549"/>
        <end position="2572"/>
    </location>
</feature>
<feature type="domain" description="Ketosynthase family 3 (KS3)" evidence="11">
    <location>
        <begin position="23"/>
        <end position="448"/>
    </location>
</feature>
<dbReference type="InterPro" id="IPR029063">
    <property type="entry name" value="SAM-dependent_MTases_sf"/>
</dbReference>
<reference evidence="13 14" key="1">
    <citation type="submission" date="2019-07" db="EMBL/GenBank/DDBJ databases">
        <title>Whole genome shotgun sequence of Brevifollis gellanilyticus NBRC 108608.</title>
        <authorList>
            <person name="Hosoyama A."/>
            <person name="Uohara A."/>
            <person name="Ohji S."/>
            <person name="Ichikawa N."/>
        </authorList>
    </citation>
    <scope>NUCLEOTIDE SEQUENCE [LARGE SCALE GENOMIC DNA]</scope>
    <source>
        <strain evidence="13 14">NBRC 108608</strain>
    </source>
</reference>
<dbReference type="Pfam" id="PF00109">
    <property type="entry name" value="ketoacyl-synt"/>
    <property type="match status" value="1"/>
</dbReference>
<dbReference type="Gene3D" id="3.40.50.150">
    <property type="entry name" value="Vaccinia Virus protein VP39"/>
    <property type="match status" value="1"/>
</dbReference>
<dbReference type="GO" id="GO:0016491">
    <property type="term" value="F:oxidoreductase activity"/>
    <property type="evidence" value="ECO:0007669"/>
    <property type="project" value="InterPro"/>
</dbReference>
<dbReference type="SMART" id="SM00825">
    <property type="entry name" value="PKS_KS"/>
    <property type="match status" value="1"/>
</dbReference>
<dbReference type="InterPro" id="IPR013217">
    <property type="entry name" value="Methyltransf_12"/>
</dbReference>
<dbReference type="PANTHER" id="PTHR43775">
    <property type="entry name" value="FATTY ACID SYNTHASE"/>
    <property type="match status" value="1"/>
</dbReference>
<feature type="domain" description="PKS/mFAS DH" evidence="12">
    <location>
        <begin position="916"/>
        <end position="1197"/>
    </location>
</feature>
<dbReference type="Pfam" id="PF14765">
    <property type="entry name" value="PS-DH"/>
    <property type="match status" value="1"/>
</dbReference>
<feature type="region of interest" description="C-terminal hotdog fold" evidence="8">
    <location>
        <begin position="1052"/>
        <end position="1197"/>
    </location>
</feature>
<dbReference type="SMART" id="SM00829">
    <property type="entry name" value="PKS_ER"/>
    <property type="match status" value="1"/>
</dbReference>
<dbReference type="Pfam" id="PF00550">
    <property type="entry name" value="PP-binding"/>
    <property type="match status" value="1"/>
</dbReference>
<dbReference type="InterPro" id="IPR036291">
    <property type="entry name" value="NAD(P)-bd_dom_sf"/>
</dbReference>
<dbReference type="Gene3D" id="3.40.47.10">
    <property type="match status" value="1"/>
</dbReference>
<dbReference type="InterPro" id="IPR050091">
    <property type="entry name" value="PKS_NRPS_Biosynth_Enz"/>
</dbReference>
<accession>A0A512MAC7</accession>
<dbReference type="Gene3D" id="3.90.180.10">
    <property type="entry name" value="Medium-chain alcohol dehydrogenases, catalytic domain"/>
    <property type="match status" value="1"/>
</dbReference>
<dbReference type="InterPro" id="IPR016035">
    <property type="entry name" value="Acyl_Trfase/lysoPLipase"/>
</dbReference>
<dbReference type="Gene3D" id="3.40.50.720">
    <property type="entry name" value="NAD(P)-binding Rossmann-like Domain"/>
    <property type="match status" value="3"/>
</dbReference>
<dbReference type="InterPro" id="IPR042104">
    <property type="entry name" value="PKS_dehydratase_sf"/>
</dbReference>
<dbReference type="GO" id="GO:0006633">
    <property type="term" value="P:fatty acid biosynthetic process"/>
    <property type="evidence" value="ECO:0007669"/>
    <property type="project" value="InterPro"/>
</dbReference>
<dbReference type="Pfam" id="PF16197">
    <property type="entry name" value="KAsynt_C_assoc"/>
    <property type="match status" value="1"/>
</dbReference>
<dbReference type="Gene3D" id="3.10.129.110">
    <property type="entry name" value="Polyketide synthase dehydratase"/>
    <property type="match status" value="1"/>
</dbReference>
<dbReference type="CDD" id="cd00833">
    <property type="entry name" value="PKS"/>
    <property type="match status" value="1"/>
</dbReference>
<dbReference type="FunFam" id="3.40.47.10:FF:000019">
    <property type="entry name" value="Polyketide synthase type I"/>
    <property type="match status" value="1"/>
</dbReference>
<comment type="caution">
    <text evidence="13">The sequence shown here is derived from an EMBL/GenBank/DDBJ whole genome shotgun (WGS) entry which is preliminary data.</text>
</comment>
<comment type="function">
    <text evidence="7">Involved in production of the polyketide antibiotic thailandamide.</text>
</comment>
<feature type="compositionally biased region" description="Basic and acidic residues" evidence="9">
    <location>
        <begin position="2560"/>
        <end position="2572"/>
    </location>
</feature>
<evidence type="ECO:0000259" key="12">
    <source>
        <dbReference type="PROSITE" id="PS52019"/>
    </source>
</evidence>
<dbReference type="Pfam" id="PF02801">
    <property type="entry name" value="Ketoacyl-synt_C"/>
    <property type="match status" value="1"/>
</dbReference>
<feature type="domain" description="Carrier" evidence="10">
    <location>
        <begin position="2438"/>
        <end position="2512"/>
    </location>
</feature>
<dbReference type="InterPro" id="IPR057326">
    <property type="entry name" value="KR_dom"/>
</dbReference>
<dbReference type="SUPFAM" id="SSF53901">
    <property type="entry name" value="Thiolase-like"/>
    <property type="match status" value="1"/>
</dbReference>
<dbReference type="OrthoDB" id="1983847at2"/>
<dbReference type="Pfam" id="PF21089">
    <property type="entry name" value="PKS_DH_N"/>
    <property type="match status" value="1"/>
</dbReference>
<evidence type="ECO:0000256" key="4">
    <source>
        <dbReference type="ARBA" id="ARBA00022857"/>
    </source>
</evidence>
<dbReference type="InterPro" id="IPR020843">
    <property type="entry name" value="ER"/>
</dbReference>
<keyword evidence="6" id="KW-0012">Acyltransferase</keyword>
<feature type="active site" description="Proton donor; for dehydratase activity" evidence="8">
    <location>
        <position position="1113"/>
    </location>
</feature>
<keyword evidence="4" id="KW-0521">NADP</keyword>
<dbReference type="InterPro" id="IPR001227">
    <property type="entry name" value="Ac_transferase_dom_sf"/>
</dbReference>
<dbReference type="InterPro" id="IPR011032">
    <property type="entry name" value="GroES-like_sf"/>
</dbReference>
<dbReference type="SUPFAM" id="SSF52151">
    <property type="entry name" value="FabD/lysophospholipase-like"/>
    <property type="match status" value="1"/>
</dbReference>
<evidence type="ECO:0000256" key="2">
    <source>
        <dbReference type="ARBA" id="ARBA00022553"/>
    </source>
</evidence>
<dbReference type="InterPro" id="IPR018201">
    <property type="entry name" value="Ketoacyl_synth_AS"/>
</dbReference>
<keyword evidence="14" id="KW-1185">Reference proteome</keyword>
<dbReference type="PROSITE" id="PS00606">
    <property type="entry name" value="KS3_1"/>
    <property type="match status" value="1"/>
</dbReference>
<dbReference type="Pfam" id="PF08240">
    <property type="entry name" value="ADH_N"/>
    <property type="match status" value="1"/>
</dbReference>
<dbReference type="GO" id="GO:0031177">
    <property type="term" value="F:phosphopantetheine binding"/>
    <property type="evidence" value="ECO:0007669"/>
    <property type="project" value="InterPro"/>
</dbReference>
<dbReference type="Gene3D" id="3.30.70.3290">
    <property type="match status" value="1"/>
</dbReference>
<sequence>MSNSVHPAHQSPSPVSSTPANDQEGVAIIGIGCRFPGGINNVDAFWKLLEEGRDAVVDVPADRWNVERFYDAEPGIVGKSIAKKGGFIEGIDQFDPQFFGISPREAPYIDPQQRILLETAYEAIEDAGIVLDLEKGTDMGVFVGISHNDYQGLQHTATDRVGISSHTPTGSAHSIAANRISYCLNLSGPSIAMDTACSSALTAVHVACEHLLGGRCKTALAGGVTIMITPDGFIGFSQAGMLSPEGKCKVFDASANGFVRGEGAGMVLLKRLSDAIADGDPIHAVVKGSAVNSDGHTTGISLPSGEAQARLVREACAVAGIKPSEIGYVEAHGTGTAVGDPIEAHALAEALCEGRAEPLSVGSVKTNLGHLETASGVAGLVKAALVLKHGRIPANLHFENPNPHIDFEALKLKVSMGNEDFPAKYPVRMAGVNSFGFGGSNAHVVLAEAPKKTSRSHAVVETNRAWPLVLSARSEEALRAYASQLSSWLDDHSKLNGSSPLMPDVTYMLGARRNHHSYRLAFTASSLGEAVQELSAYAKGEPGPRMRSSFTPRGEKAMRTVFVMSGQGPQWQGMGLELMRNEPVFKSMIEACDAAMRPFARFSLIDELNRPDSETRMQQTEVSQPAIFAMQMGLAALWQSWGIQPEAVVGHSVGEVAAACVAGILTLEQAAKIIVLRGRFMDECHADGGGMLAVGMSPEEAQAIITKHDRTVSIAAFNGPRSLTLSGLKTSLKLIADELEAKGVFARFLQVSHPFHHAMMQPAADALHEALKDLTPSAEKIPFFSTVTGKRHEGAACVAGHWSSGVRQPVEFSSAIAAVAEFGTDVWLEIGAHPALVRSIQECLEGKGSKPSVLASARREREHESLLDTAIDLHLAGVVLDFKSMTPSRRHLALPTYAWNKSRWWNESQDMSEGRLAAGGRGLLDIRLARAVPTWMTRLDNRHMAFLRDHRVENMIIFPAAGFVDMILEAGVQLFEGKAFAVEDFEIRKPLILPDPPTGVLMELTYDPTERTFSIQSRMGSGASWSTHVVGSMRGERTESSFGTSTWEASKLANVPVDEFYAHMSDMGLRYGEEFRPIRELSAEEGKSSGRVSLGKAVAPRAGEYPLHPVLFDGALQVFSAGAATVESRTAGLRLPVRFDRILFLRTPGASGLVSARVRQANDELIDGCIDIYDESGKPCVRVDGFRAISVEGAKRTGKGGKGRDITYHVAWENRPTGKAVASPAPVPLTQLREVAQKALDEVFDMRGREKLNAASSAGDELTEAQIANGLRSMGAEGKFTAQSLGVSQSMRRSFVQLMDNLVKEGLLTREEEGYATTPRFTQRANSIAQLLGDSINKYPGHLPEAMLCGATCAELGPIMRGEKEAIQALFTTGGADLLEQFYGDGPVTSPWLGAIAAAVVEAGRKLPEGRGLRILEIGSGTGGLASQVVPLLERGLHTYVFSDVSASFFPTARQKLASYPEVDYQVYDLEKSGAEQGFEPGSFDIILGTNVIHAVSDVKRSLGHIHELLVPGGSLLFVDVGSPHLWLNAVFGLTSGWWKFTDRELRPHHPLLERQQWEQVLAESGFSETASLAGLTRTHGGESLIGLMARKEWSEPAKASTEAVEAPAQKSWLVLADSADLGENLAIQLRLSGARCRIARRGKEYTSDEGDSFTVRADVPEDWTLLLQECAEELPERIVYLWSLDESNPADEMLGTDALFNLTRALEVALPPAAKLNLDVVTRAAQPVGRDHKIALAQAPSIGLMRVIANEHNNFACRSIDLPPAASSADNGIIWNELLQQDPEREVAFRGEARYVRRMSRGLQPREQVLGRDVALRLESRERGLLDSLRFTPYVSPPCGPGEVILEVKAAGMNFRDVLKALALYPAETADARIFGDEVGGIVKSVGSAVTHVKPGDKVFGLAVFGLATESIARGGDVRRMPEGLSFEEAATIPVVFMTSWYALKTVANVQPGERVLVHAGAGGVGMAAIQIAHHLGAEVIASAGSPAKRALLTTLGVKHVIDSRRGDFAEAVMELTDGQGVDVVLNALAAEAIPMGLSCLAEFGRFIEIGKRDIYQNSRIPLWPLRKNASFHVVAMDGIFNGSEKKTSQILETVADLVEKKALKPLPYRAFPACRIDSAFRLMAGGKHTGKVLVSFPEPFMVRRGEPLTPAFEVKPDGTYLITGAFGGFGRVLAEWLVECGAKNLVLSSRSGASTPEAEEFLVKLRDRGVDALVVKADSGSPEDVKRLLAEIKKAGHPLKGIFHLAMVIDDAPMAVLNRERMIKVIAPKAQGAWLLHEGTLGMSLDCFVMFSSVASTFGNFAQANYASANAFLDALAHHRQTLGLPALAINWGALGGQGYVARNERVAEYLALHGTIPLNPNEVVFLVEQFLNNGATQAVALRADWSKWRAAYRGGQESPLLENIYAAGVEAPESSGAKSDWRVKIEAASAADRVTVIGQAVCDVVGAVLRVKPEGLRLDQPLTDLGLDSLMAVEIENSIESSIGVALPPASLMRARTIGQIANLIAEHMGAAPAAAAAAPVEVKPAAADDVDLDAISDDELDQLLGVDTPATQESPDLAKKAAKAEVRA</sequence>
<dbReference type="Proteomes" id="UP000321577">
    <property type="component" value="Unassembled WGS sequence"/>
</dbReference>
<keyword evidence="2" id="KW-0597">Phosphoprotein</keyword>
<evidence type="ECO:0000313" key="13">
    <source>
        <dbReference type="EMBL" id="GEP43695.1"/>
    </source>
</evidence>
<dbReference type="FunFam" id="3.40.50.720:FF:000209">
    <property type="entry name" value="Polyketide synthase Pks12"/>
    <property type="match status" value="1"/>
</dbReference>
<dbReference type="FunFam" id="3.40.366.10:FF:000002">
    <property type="entry name" value="Probable polyketide synthase 2"/>
    <property type="match status" value="1"/>
</dbReference>
<dbReference type="InterPro" id="IPR014043">
    <property type="entry name" value="Acyl_transferase_dom"/>
</dbReference>
<dbReference type="PROSITE" id="PS50075">
    <property type="entry name" value="CARRIER"/>
    <property type="match status" value="1"/>
</dbReference>
<dbReference type="InterPro" id="IPR016036">
    <property type="entry name" value="Malonyl_transacylase_ACP-bd"/>
</dbReference>
<dbReference type="Pfam" id="PF00107">
    <property type="entry name" value="ADH_zinc_N"/>
    <property type="match status" value="1"/>
</dbReference>
<feature type="active site" description="Proton acceptor; for dehydratase activity" evidence="8">
    <location>
        <position position="950"/>
    </location>
</feature>
<dbReference type="InterPro" id="IPR009081">
    <property type="entry name" value="PP-bd_ACP"/>
</dbReference>
<gene>
    <name evidence="13" type="primary">wcbR</name>
    <name evidence="13" type="ORF">BGE01nite_29860</name>
</gene>
<dbReference type="InterPro" id="IPR032821">
    <property type="entry name" value="PKS_assoc"/>
</dbReference>
<dbReference type="InterPro" id="IPR013149">
    <property type="entry name" value="ADH-like_C"/>
</dbReference>
<name>A0A512MAC7_9BACT</name>
<evidence type="ECO:0000256" key="3">
    <source>
        <dbReference type="ARBA" id="ARBA00022679"/>
    </source>
</evidence>
<dbReference type="InterPro" id="IPR016039">
    <property type="entry name" value="Thiolase-like"/>
</dbReference>
<dbReference type="SMART" id="SM00827">
    <property type="entry name" value="PKS_AT"/>
    <property type="match status" value="1"/>
</dbReference>
<dbReference type="InterPro" id="IPR014031">
    <property type="entry name" value="Ketoacyl_synth_C"/>
</dbReference>
<dbReference type="PROSITE" id="PS52004">
    <property type="entry name" value="KS3_2"/>
    <property type="match status" value="1"/>
</dbReference>
<dbReference type="InterPro" id="IPR020807">
    <property type="entry name" value="PKS_DH"/>
</dbReference>
<dbReference type="Gene3D" id="1.10.1200.10">
    <property type="entry name" value="ACP-like"/>
    <property type="match status" value="1"/>
</dbReference>
<dbReference type="SUPFAM" id="SSF50129">
    <property type="entry name" value="GroES-like"/>
    <property type="match status" value="1"/>
</dbReference>
<dbReference type="InterPro" id="IPR013154">
    <property type="entry name" value="ADH-like_N"/>
</dbReference>
<dbReference type="PANTHER" id="PTHR43775:SF37">
    <property type="entry name" value="SI:DKEY-61P9.11"/>
    <property type="match status" value="1"/>
</dbReference>
<keyword evidence="5" id="KW-0511">Multifunctional enzyme</keyword>
<evidence type="ECO:0000259" key="11">
    <source>
        <dbReference type="PROSITE" id="PS52004"/>
    </source>
</evidence>
<dbReference type="CDD" id="cd05195">
    <property type="entry name" value="enoyl_red"/>
    <property type="match status" value="1"/>
</dbReference>
<dbReference type="CDD" id="cd02440">
    <property type="entry name" value="AdoMet_MTases"/>
    <property type="match status" value="1"/>
</dbReference>
<dbReference type="Pfam" id="PF08659">
    <property type="entry name" value="KR"/>
    <property type="match status" value="1"/>
</dbReference>
<evidence type="ECO:0000313" key="14">
    <source>
        <dbReference type="Proteomes" id="UP000321577"/>
    </source>
</evidence>
<dbReference type="InterPro" id="IPR014030">
    <property type="entry name" value="Ketoacyl_synth_N"/>
</dbReference>
<dbReference type="EMBL" id="BKAG01000020">
    <property type="protein sequence ID" value="GEP43695.1"/>
    <property type="molecule type" value="Genomic_DNA"/>
</dbReference>
<dbReference type="SMART" id="SM00822">
    <property type="entry name" value="PKS_KR"/>
    <property type="match status" value="1"/>
</dbReference>
<evidence type="ECO:0000256" key="6">
    <source>
        <dbReference type="ARBA" id="ARBA00023315"/>
    </source>
</evidence>
<keyword evidence="3" id="KW-0808">Transferase</keyword>
<dbReference type="Pfam" id="PF00698">
    <property type="entry name" value="Acyl_transf_1"/>
    <property type="match status" value="1"/>
</dbReference>
<evidence type="ECO:0000256" key="7">
    <source>
        <dbReference type="ARBA" id="ARBA00054155"/>
    </source>
</evidence>
<dbReference type="SUPFAM" id="SSF51735">
    <property type="entry name" value="NAD(P)-binding Rossmann-fold domains"/>
    <property type="match status" value="3"/>
</dbReference>
<dbReference type="InterPro" id="IPR013968">
    <property type="entry name" value="PKS_KR"/>
</dbReference>
<evidence type="ECO:0000256" key="8">
    <source>
        <dbReference type="PROSITE-ProRule" id="PRU01363"/>
    </source>
</evidence>
<evidence type="ECO:0000256" key="5">
    <source>
        <dbReference type="ARBA" id="ARBA00023268"/>
    </source>
</evidence>
<evidence type="ECO:0000259" key="10">
    <source>
        <dbReference type="PROSITE" id="PS50075"/>
    </source>
</evidence>
<dbReference type="PROSITE" id="PS52019">
    <property type="entry name" value="PKS_MFAS_DH"/>
    <property type="match status" value="1"/>
</dbReference>
<dbReference type="Pfam" id="PF08242">
    <property type="entry name" value="Methyltransf_12"/>
    <property type="match status" value="1"/>
</dbReference>
<dbReference type="RefSeq" id="WP_146851268.1">
    <property type="nucleotide sequence ID" value="NZ_BKAG01000020.1"/>
</dbReference>
<organism evidence="13 14">
    <name type="scientific">Brevifollis gellanilyticus</name>
    <dbReference type="NCBI Taxonomy" id="748831"/>
    <lineage>
        <taxon>Bacteria</taxon>
        <taxon>Pseudomonadati</taxon>
        <taxon>Verrucomicrobiota</taxon>
        <taxon>Verrucomicrobiia</taxon>
        <taxon>Verrucomicrobiales</taxon>
        <taxon>Verrucomicrobiaceae</taxon>
    </lineage>
</organism>
<dbReference type="InterPro" id="IPR020841">
    <property type="entry name" value="PKS_Beta-ketoAc_synthase_dom"/>
</dbReference>
<dbReference type="InterPro" id="IPR049551">
    <property type="entry name" value="PKS_DH_C"/>
</dbReference>